<dbReference type="EC" id="2.3.1.184" evidence="1 8"/>
<geneLocation type="plasmid" evidence="9">
    <name>unnamed1</name>
</geneLocation>
<organism evidence="9">
    <name type="scientific">Rhizobium sp. ZPR3</name>
    <dbReference type="NCBI Taxonomy" id="3158967"/>
    <lineage>
        <taxon>Bacteria</taxon>
        <taxon>Pseudomonadati</taxon>
        <taxon>Pseudomonadota</taxon>
        <taxon>Alphaproteobacteria</taxon>
        <taxon>Hyphomicrobiales</taxon>
        <taxon>Rhizobiaceae</taxon>
        <taxon>Rhizobium/Agrobacterium group</taxon>
        <taxon>Rhizobium</taxon>
    </lineage>
</organism>
<comment type="catalytic activity">
    <reaction evidence="6 8">
        <text>a fatty acyl-[ACP] + S-adenosyl-L-methionine = an N-acyl-L-homoserine lactone + S-methyl-5'-thioadenosine + holo-[ACP] + H(+)</text>
        <dbReference type="Rhea" id="RHEA:10096"/>
        <dbReference type="Rhea" id="RHEA-COMP:9685"/>
        <dbReference type="Rhea" id="RHEA-COMP:14125"/>
        <dbReference type="ChEBI" id="CHEBI:15378"/>
        <dbReference type="ChEBI" id="CHEBI:17509"/>
        <dbReference type="ChEBI" id="CHEBI:55474"/>
        <dbReference type="ChEBI" id="CHEBI:59789"/>
        <dbReference type="ChEBI" id="CHEBI:64479"/>
        <dbReference type="ChEBI" id="CHEBI:138651"/>
        <dbReference type="EC" id="2.3.1.184"/>
    </reaction>
</comment>
<keyword evidence="4 8" id="KW-0949">S-adenosyl-L-methionine</keyword>
<keyword evidence="3 8" id="KW-0808">Transferase</keyword>
<dbReference type="SUPFAM" id="SSF55729">
    <property type="entry name" value="Acyl-CoA N-acyltransferases (Nat)"/>
    <property type="match status" value="1"/>
</dbReference>
<dbReference type="Gene3D" id="3.40.630.30">
    <property type="match status" value="1"/>
</dbReference>
<evidence type="ECO:0000256" key="2">
    <source>
        <dbReference type="ARBA" id="ARBA00022654"/>
    </source>
</evidence>
<sequence>MNLCFAPYPSILKGTRGRAIWRNRYIEAWLQGVLLRQNLEKQMLQILTRRDRNAASSYFTQMFRARALVFRDRMGWDVNVEGGLEIDRFDDEHDPIYLAVKEEDDELTGSLRLLPTTSETMLSSEFQHFFNEDLDICSPSIWECTRFCVHPSVEAGRASSQTAAVELLSGLCRLSLKSGIEHIMGVYDASMIGVYRKIGWSPTPLARSRPEIGNLYVGLWEVNEESDQRLEQRLKTMRGKDDRTPTLQFASSSPGNIQFSF</sequence>
<protein>
    <recommendedName>
        <fullName evidence="1 8">Acyl-homoserine-lactone synthase</fullName>
        <ecNumber evidence="1 8">2.3.1.184</ecNumber>
    </recommendedName>
    <alternativeName>
        <fullName evidence="8">Autoinducer synthesis protein</fullName>
    </alternativeName>
</protein>
<evidence type="ECO:0000256" key="5">
    <source>
        <dbReference type="ARBA" id="ARBA00022929"/>
    </source>
</evidence>
<evidence type="ECO:0000313" key="9">
    <source>
        <dbReference type="EMBL" id="XBT96132.1"/>
    </source>
</evidence>
<proteinExistence type="inferred from homology"/>
<dbReference type="InterPro" id="IPR016181">
    <property type="entry name" value="Acyl_CoA_acyltransferase"/>
</dbReference>
<comment type="similarity">
    <text evidence="7 8">Belongs to the autoinducer synthase family.</text>
</comment>
<dbReference type="AlphaFoldDB" id="A0AAU7S122"/>
<dbReference type="GO" id="GO:0061579">
    <property type="term" value="F:N-acyl homoserine lactone synthase activity"/>
    <property type="evidence" value="ECO:0007669"/>
    <property type="project" value="UniProtKB-UniRule"/>
</dbReference>
<dbReference type="PROSITE" id="PS00949">
    <property type="entry name" value="AUTOINDUCER_SYNTH_1"/>
    <property type="match status" value="1"/>
</dbReference>
<dbReference type="Pfam" id="PF00765">
    <property type="entry name" value="Autoind_synth"/>
    <property type="match status" value="1"/>
</dbReference>
<evidence type="ECO:0000256" key="1">
    <source>
        <dbReference type="ARBA" id="ARBA00012340"/>
    </source>
</evidence>
<evidence type="ECO:0000256" key="8">
    <source>
        <dbReference type="RuleBase" id="RU361135"/>
    </source>
</evidence>
<reference evidence="9" key="1">
    <citation type="submission" date="2024-06" db="EMBL/GenBank/DDBJ databases">
        <authorList>
            <person name="Li T."/>
            <person name="Gao R."/>
        </authorList>
    </citation>
    <scope>NUCLEOTIDE SEQUENCE</scope>
    <source>
        <strain evidence="9">ZPR3</strain>
        <plasmid evidence="9">unnamed1</plasmid>
    </source>
</reference>
<evidence type="ECO:0000256" key="7">
    <source>
        <dbReference type="PROSITE-ProRule" id="PRU00533"/>
    </source>
</evidence>
<evidence type="ECO:0000256" key="3">
    <source>
        <dbReference type="ARBA" id="ARBA00022679"/>
    </source>
</evidence>
<dbReference type="GO" id="GO:0007165">
    <property type="term" value="P:signal transduction"/>
    <property type="evidence" value="ECO:0007669"/>
    <property type="project" value="TreeGrafter"/>
</dbReference>
<dbReference type="PRINTS" id="PR01549">
    <property type="entry name" value="AUTOINDCRSYN"/>
</dbReference>
<dbReference type="PANTHER" id="PTHR39322">
    <property type="entry name" value="ACYL-HOMOSERINE-LACTONE SYNTHASE"/>
    <property type="match status" value="1"/>
</dbReference>
<dbReference type="EMBL" id="CP157961">
    <property type="protein sequence ID" value="XBT96132.1"/>
    <property type="molecule type" value="Genomic_DNA"/>
</dbReference>
<keyword evidence="5 7" id="KW-0071">Autoinducer synthesis</keyword>
<dbReference type="InterPro" id="IPR018311">
    <property type="entry name" value="Autoind_synth_CS"/>
</dbReference>
<dbReference type="RefSeq" id="WP_349960701.1">
    <property type="nucleotide sequence ID" value="NZ_CP157961.1"/>
</dbReference>
<dbReference type="InterPro" id="IPR001690">
    <property type="entry name" value="Autoind_synthase"/>
</dbReference>
<evidence type="ECO:0000256" key="4">
    <source>
        <dbReference type="ARBA" id="ARBA00022691"/>
    </source>
</evidence>
<dbReference type="PANTHER" id="PTHR39322:SF1">
    <property type="entry name" value="ISOVALERYL-HOMOSERINE LACTONE SYNTHASE"/>
    <property type="match status" value="1"/>
</dbReference>
<name>A0AAU7S122_9HYPH</name>
<evidence type="ECO:0000256" key="6">
    <source>
        <dbReference type="ARBA" id="ARBA00048576"/>
    </source>
</evidence>
<dbReference type="PROSITE" id="PS51187">
    <property type="entry name" value="AUTOINDUCER_SYNTH_2"/>
    <property type="match status" value="1"/>
</dbReference>
<gene>
    <name evidence="9" type="ORF">ABM479_21610</name>
</gene>
<keyword evidence="9" id="KW-0614">Plasmid</keyword>
<accession>A0AAU7S122</accession>
<dbReference type="GO" id="GO:0009372">
    <property type="term" value="P:quorum sensing"/>
    <property type="evidence" value="ECO:0007669"/>
    <property type="project" value="UniProtKB-UniRule"/>
</dbReference>
<keyword evidence="2 7" id="KW-0673">Quorum sensing</keyword>